<name>A0ABN1PIF0_9ACTN</name>
<dbReference type="EMBL" id="BAAAHK010000003">
    <property type="protein sequence ID" value="GAA0928242.1"/>
    <property type="molecule type" value="Genomic_DNA"/>
</dbReference>
<keyword evidence="1" id="KW-1133">Transmembrane helix</keyword>
<feature type="transmembrane region" description="Helical" evidence="1">
    <location>
        <begin position="118"/>
        <end position="137"/>
    </location>
</feature>
<evidence type="ECO:0000259" key="2">
    <source>
        <dbReference type="Pfam" id="PF03779"/>
    </source>
</evidence>
<keyword evidence="1" id="KW-0472">Membrane</keyword>
<dbReference type="Pfam" id="PF03779">
    <property type="entry name" value="SPW"/>
    <property type="match status" value="1"/>
</dbReference>
<comment type="caution">
    <text evidence="3">The sequence shown here is derived from an EMBL/GenBank/DDBJ whole genome shotgun (WGS) entry which is preliminary data.</text>
</comment>
<proteinExistence type="predicted"/>
<gene>
    <name evidence="3" type="ORF">GCM10009554_09640</name>
</gene>
<keyword evidence="4" id="KW-1185">Reference proteome</keyword>
<feature type="transmembrane region" description="Helical" evidence="1">
    <location>
        <begin position="41"/>
        <end position="57"/>
    </location>
</feature>
<evidence type="ECO:0000313" key="3">
    <source>
        <dbReference type="EMBL" id="GAA0928242.1"/>
    </source>
</evidence>
<accession>A0ABN1PIF0</accession>
<keyword evidence="1" id="KW-0812">Transmembrane</keyword>
<organism evidence="3 4">
    <name type="scientific">Kribbella koreensis</name>
    <dbReference type="NCBI Taxonomy" id="57909"/>
    <lineage>
        <taxon>Bacteria</taxon>
        <taxon>Bacillati</taxon>
        <taxon>Actinomycetota</taxon>
        <taxon>Actinomycetes</taxon>
        <taxon>Propionibacteriales</taxon>
        <taxon>Kribbellaceae</taxon>
        <taxon>Kribbella</taxon>
    </lineage>
</organism>
<evidence type="ECO:0000256" key="1">
    <source>
        <dbReference type="SAM" id="Phobius"/>
    </source>
</evidence>
<dbReference type="Proteomes" id="UP001500542">
    <property type="component" value="Unassembled WGS sequence"/>
</dbReference>
<dbReference type="InterPro" id="IPR005530">
    <property type="entry name" value="SPW"/>
</dbReference>
<evidence type="ECO:0000313" key="4">
    <source>
        <dbReference type="Proteomes" id="UP001500542"/>
    </source>
</evidence>
<sequence length="148" mass="16041">MLDRAVSQDDTGLDRPAYGATDPQVERWLVRMKRWTHPQDFIALLAGIYAFLSPIWTTTTSKATTTMIVLGILTAGIAAVELARPDLLPAEGATALLGVLFFISPWVMDFSGTHPMAWTAWIVGAVVFLIGVADLQITRSHRGAATTS</sequence>
<reference evidence="3 4" key="1">
    <citation type="journal article" date="2019" name="Int. J. Syst. Evol. Microbiol.">
        <title>The Global Catalogue of Microorganisms (GCM) 10K type strain sequencing project: providing services to taxonomists for standard genome sequencing and annotation.</title>
        <authorList>
            <consortium name="The Broad Institute Genomics Platform"/>
            <consortium name="The Broad Institute Genome Sequencing Center for Infectious Disease"/>
            <person name="Wu L."/>
            <person name="Ma J."/>
        </authorList>
    </citation>
    <scope>NUCLEOTIDE SEQUENCE [LARGE SCALE GENOMIC DNA]</scope>
    <source>
        <strain evidence="3 4">JCM 10977</strain>
    </source>
</reference>
<feature type="transmembrane region" description="Helical" evidence="1">
    <location>
        <begin position="63"/>
        <end position="80"/>
    </location>
</feature>
<feature type="domain" description="SPW repeat-containing integral membrane" evidence="2">
    <location>
        <begin position="39"/>
        <end position="131"/>
    </location>
</feature>
<protein>
    <submittedName>
        <fullName evidence="3">SPW repeat protein</fullName>
    </submittedName>
</protein>
<feature type="transmembrane region" description="Helical" evidence="1">
    <location>
        <begin position="87"/>
        <end position="106"/>
    </location>
</feature>